<keyword evidence="1" id="KW-0472">Membrane</keyword>
<dbReference type="EMBL" id="JBHTHX010000190">
    <property type="protein sequence ID" value="MFD0884578.1"/>
    <property type="molecule type" value="Genomic_DNA"/>
</dbReference>
<dbReference type="InterPro" id="IPR009339">
    <property type="entry name" value="DUF998"/>
</dbReference>
<dbReference type="Pfam" id="PF06197">
    <property type="entry name" value="DUF998"/>
    <property type="match status" value="1"/>
</dbReference>
<protein>
    <submittedName>
        <fullName evidence="2">DUF998 domain-containing protein</fullName>
    </submittedName>
</protein>
<keyword evidence="1" id="KW-0812">Transmembrane</keyword>
<keyword evidence="1" id="KW-1133">Transmembrane helix</keyword>
<reference evidence="3" key="1">
    <citation type="journal article" date="2019" name="Int. J. Syst. Evol. Microbiol.">
        <title>The Global Catalogue of Microorganisms (GCM) 10K type strain sequencing project: providing services to taxonomists for standard genome sequencing and annotation.</title>
        <authorList>
            <consortium name="The Broad Institute Genomics Platform"/>
            <consortium name="The Broad Institute Genome Sequencing Center for Infectious Disease"/>
            <person name="Wu L."/>
            <person name="Ma J."/>
        </authorList>
    </citation>
    <scope>NUCLEOTIDE SEQUENCE [LARGE SCALE GENOMIC DNA]</scope>
    <source>
        <strain evidence="3">CCUG 62974</strain>
    </source>
</reference>
<evidence type="ECO:0000313" key="3">
    <source>
        <dbReference type="Proteomes" id="UP001597024"/>
    </source>
</evidence>
<keyword evidence="3" id="KW-1185">Reference proteome</keyword>
<comment type="caution">
    <text evidence="2">The sequence shown here is derived from an EMBL/GenBank/DDBJ whole genome shotgun (WGS) entry which is preliminary data.</text>
</comment>
<dbReference type="Proteomes" id="UP001597024">
    <property type="component" value="Unassembled WGS sequence"/>
</dbReference>
<organism evidence="2 3">
    <name type="scientific">Streptosporangium algeriense</name>
    <dbReference type="NCBI Taxonomy" id="1682748"/>
    <lineage>
        <taxon>Bacteria</taxon>
        <taxon>Bacillati</taxon>
        <taxon>Actinomycetota</taxon>
        <taxon>Actinomycetes</taxon>
        <taxon>Streptosporangiales</taxon>
        <taxon>Streptosporangiaceae</taxon>
        <taxon>Streptosporangium</taxon>
    </lineage>
</organism>
<feature type="transmembrane region" description="Helical" evidence="1">
    <location>
        <begin position="63"/>
        <end position="84"/>
    </location>
</feature>
<evidence type="ECO:0000313" key="2">
    <source>
        <dbReference type="EMBL" id="MFD0884578.1"/>
    </source>
</evidence>
<feature type="non-terminal residue" evidence="2">
    <location>
        <position position="95"/>
    </location>
</feature>
<evidence type="ECO:0000256" key="1">
    <source>
        <dbReference type="SAM" id="Phobius"/>
    </source>
</evidence>
<accession>A0ABW3DLB6</accession>
<gene>
    <name evidence="2" type="ORF">ACFQ08_08430</name>
</gene>
<name>A0ABW3DLB6_9ACTN</name>
<sequence>MTAVQLPRTTASVAAPAASRSLLTCLAVAAPLWAAVSLAQVATREGFDLLRHPLSALSNGSLGWLQIVNFLLAGLLTVAGASGLRRALDGGPGGR</sequence>
<proteinExistence type="predicted"/>